<comment type="caution">
    <text evidence="9">The sequence shown here is derived from an EMBL/GenBank/DDBJ whole genome shotgun (WGS) entry which is preliminary data.</text>
</comment>
<dbReference type="HAMAP" id="MF_00185">
    <property type="entry name" value="IPP_trans"/>
    <property type="match status" value="1"/>
</dbReference>
<protein>
    <recommendedName>
        <fullName evidence="5 6">tRNA dimethylallyltransferase</fullName>
        <ecNumber evidence="5 6">2.5.1.75</ecNumber>
    </recommendedName>
</protein>
<organism evidence="9 10">
    <name type="scientific">Lithohypha guttulata</name>
    <dbReference type="NCBI Taxonomy" id="1690604"/>
    <lineage>
        <taxon>Eukaryota</taxon>
        <taxon>Fungi</taxon>
        <taxon>Dikarya</taxon>
        <taxon>Ascomycota</taxon>
        <taxon>Pezizomycotina</taxon>
        <taxon>Eurotiomycetes</taxon>
        <taxon>Chaetothyriomycetidae</taxon>
        <taxon>Chaetothyriales</taxon>
        <taxon>Trichomeriaceae</taxon>
        <taxon>Lithohypha</taxon>
    </lineage>
</organism>
<dbReference type="NCBIfam" id="TIGR00174">
    <property type="entry name" value="miaA"/>
    <property type="match status" value="1"/>
</dbReference>
<sequence>MAKIPPKAPLIVVLGPTGSGKSKLAVELATKFNGEIINADAMQMYSGLPILTNKIPEAERNDISHHLLDQIELHEKPWTVHNFVSESSRIIGQIRERRKLPVVVGGTNFYVYSLLFKGALLNGVSDDSENGNESGSDTETAKEDVDNGALIDGQKESDLNILEGPTEAIYAKLLEVDPEAAKTWHPKDRRKVQRALEIWLQSGQKASEIYTAQQARKETSPSEGGSHLQYEPLIFWLNAESKTLQTRLDARVDTMVEQGMLEEVQAMRKVEKQAKFDGLEVDLTKGIWVAIGYKQFWSWLDMQERQDHEKGMVQDDFVSKALEEGLDLVKIATRQYANTQNRWIRRRLAKALKAANVMDRMFLLDSTNLQNWTESVFMPSSQIVDCFIAGEALPANYATSELATRTFTQMKEQKGLIRQTHVCETCDTVLMNDQEWQVHLKSRRHQKVLAGFRKRSKRDEYLSRQETGVATTFARSEDGVVG</sequence>
<gene>
    <name evidence="9" type="primary">tit1</name>
    <name evidence="9" type="ORF">LTR05_006876</name>
</gene>
<evidence type="ECO:0000256" key="4">
    <source>
        <dbReference type="ARBA" id="ARBA00022840"/>
    </source>
</evidence>
<dbReference type="GO" id="GO:0005739">
    <property type="term" value="C:mitochondrion"/>
    <property type="evidence" value="ECO:0007669"/>
    <property type="project" value="TreeGrafter"/>
</dbReference>
<name>A0AAN7SVZ1_9EURO</name>
<dbReference type="EMBL" id="JAVRRJ010000007">
    <property type="protein sequence ID" value="KAK5082994.1"/>
    <property type="molecule type" value="Genomic_DNA"/>
</dbReference>
<reference evidence="9 10" key="1">
    <citation type="submission" date="2023-08" db="EMBL/GenBank/DDBJ databases">
        <title>Black Yeasts Isolated from many extreme environments.</title>
        <authorList>
            <person name="Coleine C."/>
            <person name="Stajich J.E."/>
            <person name="Selbmann L."/>
        </authorList>
    </citation>
    <scope>NUCLEOTIDE SEQUENCE [LARGE SCALE GENOMIC DNA]</scope>
    <source>
        <strain evidence="9 10">CCFEE 5910</strain>
    </source>
</reference>
<dbReference type="GO" id="GO:0052381">
    <property type="term" value="F:tRNA dimethylallyltransferase activity"/>
    <property type="evidence" value="ECO:0007669"/>
    <property type="project" value="UniProtKB-UniRule"/>
</dbReference>
<dbReference type="PIRSF" id="PIRSF039110">
    <property type="entry name" value="IPP_transferase"/>
    <property type="match status" value="1"/>
</dbReference>
<evidence type="ECO:0000256" key="3">
    <source>
        <dbReference type="ARBA" id="ARBA00022741"/>
    </source>
</evidence>
<dbReference type="GO" id="GO:0005524">
    <property type="term" value="F:ATP binding"/>
    <property type="evidence" value="ECO:0007669"/>
    <property type="project" value="UniProtKB-UniRule"/>
</dbReference>
<evidence type="ECO:0000256" key="6">
    <source>
        <dbReference type="RuleBase" id="RU003783"/>
    </source>
</evidence>
<keyword evidence="2 5" id="KW-0808">Transferase</keyword>
<dbReference type="Proteomes" id="UP001309876">
    <property type="component" value="Unassembled WGS sequence"/>
</dbReference>
<dbReference type="Gene3D" id="1.10.20.140">
    <property type="match status" value="1"/>
</dbReference>
<dbReference type="InterPro" id="IPR039657">
    <property type="entry name" value="Dimethylallyltransferase"/>
</dbReference>
<dbReference type="SUPFAM" id="SSF52540">
    <property type="entry name" value="P-loop containing nucleoside triphosphate hydrolases"/>
    <property type="match status" value="2"/>
</dbReference>
<comment type="catalytic activity">
    <reaction evidence="5 6">
        <text>adenosine(37) in tRNA + dimethylallyl diphosphate = N(6)-dimethylallyladenosine(37) in tRNA + diphosphate</text>
        <dbReference type="Rhea" id="RHEA:26482"/>
        <dbReference type="Rhea" id="RHEA-COMP:10162"/>
        <dbReference type="Rhea" id="RHEA-COMP:10375"/>
        <dbReference type="ChEBI" id="CHEBI:33019"/>
        <dbReference type="ChEBI" id="CHEBI:57623"/>
        <dbReference type="ChEBI" id="CHEBI:74411"/>
        <dbReference type="ChEBI" id="CHEBI:74415"/>
        <dbReference type="EC" id="2.5.1.75"/>
    </reaction>
</comment>
<evidence type="ECO:0000256" key="1">
    <source>
        <dbReference type="ARBA" id="ARBA00005842"/>
    </source>
</evidence>
<dbReference type="PANTHER" id="PTHR11088:SF89">
    <property type="entry name" value="TRNA DIMETHYLALLYLTRANSFERASE"/>
    <property type="match status" value="1"/>
</dbReference>
<dbReference type="Pfam" id="PF01715">
    <property type="entry name" value="IPPT"/>
    <property type="match status" value="1"/>
</dbReference>
<dbReference type="PANTHER" id="PTHR11088">
    <property type="entry name" value="TRNA DIMETHYLALLYLTRANSFERASE"/>
    <property type="match status" value="1"/>
</dbReference>
<keyword evidence="4 5" id="KW-0067">ATP-binding</keyword>
<dbReference type="InterPro" id="IPR030666">
    <property type="entry name" value="IPP_transferase_euk"/>
</dbReference>
<proteinExistence type="inferred from homology"/>
<comment type="function">
    <text evidence="5">Catalyzes the transfer of a dimethylallyl group onto the adenine at position 37.</text>
</comment>
<accession>A0AAN7SVZ1</accession>
<dbReference type="GO" id="GO:0006400">
    <property type="term" value="P:tRNA modification"/>
    <property type="evidence" value="ECO:0007669"/>
    <property type="project" value="TreeGrafter"/>
</dbReference>
<evidence type="ECO:0000256" key="7">
    <source>
        <dbReference type="RuleBase" id="RU003785"/>
    </source>
</evidence>
<dbReference type="Gene3D" id="3.40.50.300">
    <property type="entry name" value="P-loop containing nucleotide triphosphate hydrolases"/>
    <property type="match status" value="1"/>
</dbReference>
<comment type="similarity">
    <text evidence="1 5 7">Belongs to the IPP transferase family.</text>
</comment>
<evidence type="ECO:0000313" key="10">
    <source>
        <dbReference type="Proteomes" id="UP001309876"/>
    </source>
</evidence>
<keyword evidence="5" id="KW-0963">Cytoplasm</keyword>
<dbReference type="AlphaFoldDB" id="A0AAN7SVZ1"/>
<keyword evidence="5 6" id="KW-0819">tRNA processing</keyword>
<dbReference type="EC" id="2.5.1.75" evidence="5 6"/>
<keyword evidence="3 5" id="KW-0547">Nucleotide-binding</keyword>
<dbReference type="InterPro" id="IPR036236">
    <property type="entry name" value="Znf_C2H2_sf"/>
</dbReference>
<dbReference type="Gene3D" id="3.30.160.60">
    <property type="entry name" value="Classic Zinc Finger"/>
    <property type="match status" value="1"/>
</dbReference>
<evidence type="ECO:0000256" key="2">
    <source>
        <dbReference type="ARBA" id="ARBA00022679"/>
    </source>
</evidence>
<keyword evidence="10" id="KW-1185">Reference proteome</keyword>
<feature type="region of interest" description="Disordered" evidence="8">
    <location>
        <begin position="126"/>
        <end position="145"/>
    </location>
</feature>
<dbReference type="SUPFAM" id="SSF57667">
    <property type="entry name" value="beta-beta-alpha zinc fingers"/>
    <property type="match status" value="1"/>
</dbReference>
<evidence type="ECO:0000256" key="5">
    <source>
        <dbReference type="PIRNR" id="PIRNR039110"/>
    </source>
</evidence>
<dbReference type="InterPro" id="IPR027417">
    <property type="entry name" value="P-loop_NTPase"/>
</dbReference>
<evidence type="ECO:0000256" key="8">
    <source>
        <dbReference type="SAM" id="MobiDB-lite"/>
    </source>
</evidence>
<evidence type="ECO:0000313" key="9">
    <source>
        <dbReference type="EMBL" id="KAK5082994.1"/>
    </source>
</evidence>
<dbReference type="InterPro" id="IPR018022">
    <property type="entry name" value="IPT"/>
</dbReference>